<name>A0AAV7RHL9_PLEWA</name>
<reference evidence="1" key="1">
    <citation type="journal article" date="2022" name="bioRxiv">
        <title>Sequencing and chromosome-scale assembly of the giantPleurodeles waltlgenome.</title>
        <authorList>
            <person name="Brown T."/>
            <person name="Elewa A."/>
            <person name="Iarovenko S."/>
            <person name="Subramanian E."/>
            <person name="Araus A.J."/>
            <person name="Petzold A."/>
            <person name="Susuki M."/>
            <person name="Suzuki K.-i.T."/>
            <person name="Hayashi T."/>
            <person name="Toyoda A."/>
            <person name="Oliveira C."/>
            <person name="Osipova E."/>
            <person name="Leigh N.D."/>
            <person name="Simon A."/>
            <person name="Yun M.H."/>
        </authorList>
    </citation>
    <scope>NUCLEOTIDE SEQUENCE</scope>
    <source>
        <strain evidence="1">20211129_DDA</strain>
        <tissue evidence="1">Liver</tissue>
    </source>
</reference>
<dbReference type="EMBL" id="JANPWB010000009">
    <property type="protein sequence ID" value="KAJ1151478.1"/>
    <property type="molecule type" value="Genomic_DNA"/>
</dbReference>
<sequence length="111" mass="12534">MSGSRDQEQKMCFPKRAITELQNAEDGALILEAVAQQRLQKETTQLCAASQCQFISVFKCKELVFRFNAIQKRLSGPMIQLDSMMYGEEVLALSGYQQDNSSATKFWDPGM</sequence>
<keyword evidence="2" id="KW-1185">Reference proteome</keyword>
<comment type="caution">
    <text evidence="1">The sequence shown here is derived from an EMBL/GenBank/DDBJ whole genome shotgun (WGS) entry which is preliminary data.</text>
</comment>
<protein>
    <submittedName>
        <fullName evidence="1">Uncharacterized protein</fullName>
    </submittedName>
</protein>
<dbReference type="AlphaFoldDB" id="A0AAV7RHL9"/>
<organism evidence="1 2">
    <name type="scientific">Pleurodeles waltl</name>
    <name type="common">Iberian ribbed newt</name>
    <dbReference type="NCBI Taxonomy" id="8319"/>
    <lineage>
        <taxon>Eukaryota</taxon>
        <taxon>Metazoa</taxon>
        <taxon>Chordata</taxon>
        <taxon>Craniata</taxon>
        <taxon>Vertebrata</taxon>
        <taxon>Euteleostomi</taxon>
        <taxon>Amphibia</taxon>
        <taxon>Batrachia</taxon>
        <taxon>Caudata</taxon>
        <taxon>Salamandroidea</taxon>
        <taxon>Salamandridae</taxon>
        <taxon>Pleurodelinae</taxon>
        <taxon>Pleurodeles</taxon>
    </lineage>
</organism>
<gene>
    <name evidence="1" type="ORF">NDU88_004258</name>
</gene>
<evidence type="ECO:0000313" key="2">
    <source>
        <dbReference type="Proteomes" id="UP001066276"/>
    </source>
</evidence>
<proteinExistence type="predicted"/>
<accession>A0AAV7RHL9</accession>
<dbReference type="Proteomes" id="UP001066276">
    <property type="component" value="Chromosome 5"/>
</dbReference>
<evidence type="ECO:0000313" key="1">
    <source>
        <dbReference type="EMBL" id="KAJ1151478.1"/>
    </source>
</evidence>